<protein>
    <recommendedName>
        <fullName evidence="5">RecA family profile 1 domain-containing protein</fullName>
    </recommendedName>
</protein>
<accession>A0ABD3NXG6</accession>
<sequence>MWSKVAAVLLLLPLSGVLSFQNGGLVGGGLVAGSSRGGSSFSAFRRGGGNDNRRHDRNDDYDDDDDDDDEPPSISTSPQEFLYRMQRRDGVDVNGDERIPPPMSRSKTSPFASGGGLRGGIEGIGPKKKTGGAAFVCSSCGAEHPQWVGKCGACSRWNTVAETQRRGGGKTTSSSSSSSSSWLDGISSGFGGGGSNRGNGGGPVSVVDVYREMLEFNDGVKGDGRSSYSSWEEARANGSMRERRTAIPDDPELTSVLGGGIMPGSITLIGGDPGVGKSTLLLQTAGSVASDAARSPVHPGVGMGPPIPSPTSPDEGGSRKTGGPVLYVSGEENAGQIASRALRLGIRDPELLLWCETDADVIADAVADSVASYDGGGVFYDPSPSSSSSSSPPLSRPPSLVVIDSIQTMMCLAAGSSSVGGITQVRECVTLFLRLAKSTGVPVMLVGHVTKNGDVAGPRTVEHMVDCVLYLEGGALLGSGSGGGGGTEGGSGGGVSSLRVLRAAKNRFGSSEEVGVYEMSRDSGRLVPISDPSSFFLSNRRDNVDAEGCAISVALEGIRSMTVEVQALVPWSADDRGAGRRIVDGISYSRLLLILAVLQKRYGISFHRRDVYVNVVGGMHLGSGRGGKGSSGGGGGSDLAVAISVVSSLLGISVRSDTAFVGEVGLLGELRPVHSLEKRISEARRMGFSRIVTPSSPTDRGGGRKRVSAGGITQLMCENVLDAINCGLVTQLPTKRTGNGDEYK</sequence>
<keyword evidence="7" id="KW-1185">Reference proteome</keyword>
<feature type="compositionally biased region" description="Acidic residues" evidence="3">
    <location>
        <begin position="59"/>
        <end position="71"/>
    </location>
</feature>
<dbReference type="PRINTS" id="PR00830">
    <property type="entry name" value="ENDOLAPTASE"/>
</dbReference>
<proteinExistence type="predicted"/>
<feature type="compositionally biased region" description="Low complexity" evidence="3">
    <location>
        <begin position="36"/>
        <end position="45"/>
    </location>
</feature>
<feature type="region of interest" description="Disordered" evidence="3">
    <location>
        <begin position="36"/>
        <end position="119"/>
    </location>
</feature>
<feature type="signal peptide" evidence="4">
    <location>
        <begin position="1"/>
        <end position="19"/>
    </location>
</feature>
<dbReference type="EMBL" id="JALLAZ020001115">
    <property type="protein sequence ID" value="KAL3780394.1"/>
    <property type="molecule type" value="Genomic_DNA"/>
</dbReference>
<dbReference type="InterPro" id="IPR020588">
    <property type="entry name" value="RecA_ATP-bd"/>
</dbReference>
<evidence type="ECO:0000259" key="5">
    <source>
        <dbReference type="PROSITE" id="PS50162"/>
    </source>
</evidence>
<evidence type="ECO:0000313" key="6">
    <source>
        <dbReference type="EMBL" id="KAL3780394.1"/>
    </source>
</evidence>
<dbReference type="InterPro" id="IPR027417">
    <property type="entry name" value="P-loop_NTPase"/>
</dbReference>
<feature type="domain" description="RecA family profile 1" evidence="5">
    <location>
        <begin position="242"/>
        <end position="449"/>
    </location>
</feature>
<dbReference type="Proteomes" id="UP001530315">
    <property type="component" value="Unassembled WGS sequence"/>
</dbReference>
<dbReference type="PROSITE" id="PS50162">
    <property type="entry name" value="RECA_2"/>
    <property type="match status" value="1"/>
</dbReference>
<evidence type="ECO:0000256" key="1">
    <source>
        <dbReference type="ARBA" id="ARBA00004229"/>
    </source>
</evidence>
<gene>
    <name evidence="6" type="ORF">ACHAW5_006468</name>
</gene>
<comment type="subcellular location">
    <subcellularLocation>
        <location evidence="1">Plastid</location>
        <location evidence="1">Chloroplast</location>
    </subcellularLocation>
</comment>
<evidence type="ECO:0000256" key="3">
    <source>
        <dbReference type="SAM" id="MobiDB-lite"/>
    </source>
</evidence>
<evidence type="ECO:0000256" key="2">
    <source>
        <dbReference type="ARBA" id="ARBA00022723"/>
    </source>
</evidence>
<feature type="compositionally biased region" description="Basic and acidic residues" evidence="3">
    <location>
        <begin position="86"/>
        <end position="99"/>
    </location>
</feature>
<dbReference type="Pfam" id="PF13541">
    <property type="entry name" value="ChlI"/>
    <property type="match status" value="1"/>
</dbReference>
<dbReference type="InterPro" id="IPR003593">
    <property type="entry name" value="AAA+_ATPase"/>
</dbReference>
<feature type="region of interest" description="Disordered" evidence="3">
    <location>
        <begin position="292"/>
        <end position="324"/>
    </location>
</feature>
<dbReference type="Gene3D" id="3.40.50.300">
    <property type="entry name" value="P-loop containing nucleotide triphosphate hydrolases"/>
    <property type="match status" value="1"/>
</dbReference>
<dbReference type="PANTHER" id="PTHR32472:SF10">
    <property type="entry name" value="DNA REPAIR PROTEIN RADA-LIKE PROTEIN"/>
    <property type="match status" value="1"/>
</dbReference>
<feature type="compositionally biased region" description="Low complexity" evidence="3">
    <location>
        <begin position="173"/>
        <end position="187"/>
    </location>
</feature>
<dbReference type="Gene3D" id="3.30.230.10">
    <property type="match status" value="1"/>
</dbReference>
<dbReference type="GO" id="GO:0009507">
    <property type="term" value="C:chloroplast"/>
    <property type="evidence" value="ECO:0007669"/>
    <property type="project" value="UniProtKB-SubCell"/>
</dbReference>
<dbReference type="PANTHER" id="PTHR32472">
    <property type="entry name" value="DNA REPAIR PROTEIN RADA"/>
    <property type="match status" value="1"/>
</dbReference>
<dbReference type="AlphaFoldDB" id="A0ABD3NXG6"/>
<organism evidence="6 7">
    <name type="scientific">Stephanodiscus triporus</name>
    <dbReference type="NCBI Taxonomy" id="2934178"/>
    <lineage>
        <taxon>Eukaryota</taxon>
        <taxon>Sar</taxon>
        <taxon>Stramenopiles</taxon>
        <taxon>Ochrophyta</taxon>
        <taxon>Bacillariophyta</taxon>
        <taxon>Coscinodiscophyceae</taxon>
        <taxon>Thalassiosirophycidae</taxon>
        <taxon>Stephanodiscales</taxon>
        <taxon>Stephanodiscaceae</taxon>
        <taxon>Stephanodiscus</taxon>
    </lineage>
</organism>
<evidence type="ECO:0000256" key="4">
    <source>
        <dbReference type="SAM" id="SignalP"/>
    </source>
</evidence>
<feature type="region of interest" description="Disordered" evidence="3">
    <location>
        <begin position="163"/>
        <end position="200"/>
    </location>
</feature>
<evidence type="ECO:0000313" key="7">
    <source>
        <dbReference type="Proteomes" id="UP001530315"/>
    </source>
</evidence>
<dbReference type="InterPro" id="IPR020568">
    <property type="entry name" value="Ribosomal_Su5_D2-typ_SF"/>
</dbReference>
<dbReference type="SUPFAM" id="SSF52540">
    <property type="entry name" value="P-loop containing nucleoside triphosphate hydrolases"/>
    <property type="match status" value="1"/>
</dbReference>
<dbReference type="SMART" id="SM00382">
    <property type="entry name" value="AAA"/>
    <property type="match status" value="1"/>
</dbReference>
<keyword evidence="2" id="KW-0479">Metal-binding</keyword>
<feature type="compositionally biased region" description="Gly residues" evidence="3">
    <location>
        <begin position="188"/>
        <end position="200"/>
    </location>
</feature>
<dbReference type="InterPro" id="IPR041166">
    <property type="entry name" value="Rubredoxin_2"/>
</dbReference>
<comment type="caution">
    <text evidence="6">The sequence shown here is derived from an EMBL/GenBank/DDBJ whole genome shotgun (WGS) entry which is preliminary data.</text>
</comment>
<dbReference type="InterPro" id="IPR014721">
    <property type="entry name" value="Ribsml_uS5_D2-typ_fold_subgr"/>
</dbReference>
<dbReference type="Pfam" id="PF18073">
    <property type="entry name" value="Zn_ribbon_LapB"/>
    <property type="match status" value="1"/>
</dbReference>
<dbReference type="Pfam" id="PF13481">
    <property type="entry name" value="AAA_25"/>
    <property type="match status" value="1"/>
</dbReference>
<feature type="chain" id="PRO_5044820346" description="RecA family profile 1 domain-containing protein" evidence="4">
    <location>
        <begin position="20"/>
        <end position="744"/>
    </location>
</feature>
<name>A0ABD3NXG6_9STRA</name>
<dbReference type="SUPFAM" id="SSF54211">
    <property type="entry name" value="Ribosomal protein S5 domain 2-like"/>
    <property type="match status" value="1"/>
</dbReference>
<reference evidence="6 7" key="1">
    <citation type="submission" date="2024-10" db="EMBL/GenBank/DDBJ databases">
        <title>Updated reference genomes for cyclostephanoid diatoms.</title>
        <authorList>
            <person name="Roberts W.R."/>
            <person name="Alverson A.J."/>
        </authorList>
    </citation>
    <scope>NUCLEOTIDE SEQUENCE [LARGE SCALE GENOMIC DNA]</scope>
    <source>
        <strain evidence="6 7">AJA276-08</strain>
    </source>
</reference>
<dbReference type="GO" id="GO:0046872">
    <property type="term" value="F:metal ion binding"/>
    <property type="evidence" value="ECO:0007669"/>
    <property type="project" value="UniProtKB-KW"/>
</dbReference>
<keyword evidence="4" id="KW-0732">Signal</keyword>